<dbReference type="PANTHER" id="PTHR42885">
    <property type="entry name" value="HISTIDINOL-PHOSPHATE AMINOTRANSFERASE-RELATED"/>
    <property type="match status" value="1"/>
</dbReference>
<proteinExistence type="predicted"/>
<dbReference type="InterPro" id="IPR015422">
    <property type="entry name" value="PyrdxlP-dep_Trfase_small"/>
</dbReference>
<reference evidence="11 12" key="1">
    <citation type="submission" date="2021-03" db="EMBL/GenBank/DDBJ databases">
        <title>Geobacter metallireducens gen. nov. sp. nov., a microorganism capable of coupling the complete oxidation of organic compounds to the reduction of iron and other metals.</title>
        <authorList>
            <person name="Li Y."/>
        </authorList>
    </citation>
    <scope>NUCLEOTIDE SEQUENCE [LARGE SCALE GENOMIC DNA]</scope>
    <source>
        <strain evidence="11 12">Jerry-YX</strain>
    </source>
</reference>
<dbReference type="Pfam" id="PF00155">
    <property type="entry name" value="Aminotran_1_2"/>
    <property type="match status" value="1"/>
</dbReference>
<evidence type="ECO:0000256" key="6">
    <source>
        <dbReference type="ARBA" id="ARBA00022898"/>
    </source>
</evidence>
<comment type="catalytic activity">
    <reaction evidence="9">
        <text>O-phospho-L-threonine + H(+) = (R)-1-aminopropan-2-yl phosphate + CO2</text>
        <dbReference type="Rhea" id="RHEA:11492"/>
        <dbReference type="ChEBI" id="CHEBI:15378"/>
        <dbReference type="ChEBI" id="CHEBI:16526"/>
        <dbReference type="ChEBI" id="CHEBI:58563"/>
        <dbReference type="ChEBI" id="CHEBI:58675"/>
        <dbReference type="EC" id="4.1.1.81"/>
    </reaction>
</comment>
<dbReference type="PROSITE" id="PS00105">
    <property type="entry name" value="AA_TRANSFER_CLASS_1"/>
    <property type="match status" value="1"/>
</dbReference>
<feature type="domain" description="Aminotransferase class I/classII large" evidence="10">
    <location>
        <begin position="24"/>
        <end position="348"/>
    </location>
</feature>
<evidence type="ECO:0000256" key="7">
    <source>
        <dbReference type="ARBA" id="ARBA00023239"/>
    </source>
</evidence>
<dbReference type="GO" id="GO:0048472">
    <property type="term" value="F:threonine-phosphate decarboxylase activity"/>
    <property type="evidence" value="ECO:0007669"/>
    <property type="project" value="UniProtKB-EC"/>
</dbReference>
<evidence type="ECO:0000313" key="11">
    <source>
        <dbReference type="EMBL" id="QSV47207.1"/>
    </source>
</evidence>
<evidence type="ECO:0000256" key="5">
    <source>
        <dbReference type="ARBA" id="ARBA00022573"/>
    </source>
</evidence>
<dbReference type="InterPro" id="IPR015421">
    <property type="entry name" value="PyrdxlP-dep_Trfase_major"/>
</dbReference>
<comment type="pathway">
    <text evidence="3">Cofactor biosynthesis; adenosylcobalamin biosynthesis.</text>
</comment>
<dbReference type="Proteomes" id="UP000663651">
    <property type="component" value="Chromosome"/>
</dbReference>
<keyword evidence="7 11" id="KW-0456">Lyase</keyword>
<evidence type="ECO:0000256" key="2">
    <source>
        <dbReference type="ARBA" id="ARBA00003444"/>
    </source>
</evidence>
<dbReference type="InterPro" id="IPR005860">
    <property type="entry name" value="CobD"/>
</dbReference>
<dbReference type="InterPro" id="IPR004839">
    <property type="entry name" value="Aminotransferase_I/II_large"/>
</dbReference>
<dbReference type="PANTHER" id="PTHR42885:SF1">
    <property type="entry name" value="THREONINE-PHOSPHATE DECARBOXYLASE"/>
    <property type="match status" value="1"/>
</dbReference>
<dbReference type="SUPFAM" id="SSF53383">
    <property type="entry name" value="PLP-dependent transferases"/>
    <property type="match status" value="1"/>
</dbReference>
<name>A0ABX7Q7N5_9BACT</name>
<evidence type="ECO:0000256" key="3">
    <source>
        <dbReference type="ARBA" id="ARBA00004953"/>
    </source>
</evidence>
<evidence type="ECO:0000256" key="1">
    <source>
        <dbReference type="ARBA" id="ARBA00001933"/>
    </source>
</evidence>
<evidence type="ECO:0000256" key="4">
    <source>
        <dbReference type="ARBA" id="ARBA00012285"/>
    </source>
</evidence>
<dbReference type="CDD" id="cd00609">
    <property type="entry name" value="AAT_like"/>
    <property type="match status" value="1"/>
</dbReference>
<evidence type="ECO:0000313" key="12">
    <source>
        <dbReference type="Proteomes" id="UP000663651"/>
    </source>
</evidence>
<accession>A0ABX7Q7N5</accession>
<dbReference type="EMBL" id="CP071382">
    <property type="protein sequence ID" value="QSV47207.1"/>
    <property type="molecule type" value="Genomic_DNA"/>
</dbReference>
<dbReference type="Gene3D" id="3.40.640.10">
    <property type="entry name" value="Type I PLP-dependent aspartate aminotransferase-like (Major domain)"/>
    <property type="match status" value="1"/>
</dbReference>
<protein>
    <recommendedName>
        <fullName evidence="4">threonine-phosphate decarboxylase</fullName>
        <ecNumber evidence="4">4.1.1.81</ecNumber>
    </recommendedName>
    <alternativeName>
        <fullName evidence="8">L-threonine-O-3-phosphate decarboxylase</fullName>
    </alternativeName>
</protein>
<comment type="cofactor">
    <cofactor evidence="1">
        <name>pyridoxal 5'-phosphate</name>
        <dbReference type="ChEBI" id="CHEBI:597326"/>
    </cofactor>
</comment>
<organism evidence="11 12">
    <name type="scientific">Geobacter benzoatilyticus</name>
    <dbReference type="NCBI Taxonomy" id="2815309"/>
    <lineage>
        <taxon>Bacteria</taxon>
        <taxon>Pseudomonadati</taxon>
        <taxon>Thermodesulfobacteriota</taxon>
        <taxon>Desulfuromonadia</taxon>
        <taxon>Geobacterales</taxon>
        <taxon>Geobacteraceae</taxon>
        <taxon>Geobacter</taxon>
    </lineage>
</organism>
<dbReference type="Gene3D" id="3.90.1150.10">
    <property type="entry name" value="Aspartate Aminotransferase, domain 1"/>
    <property type="match status" value="1"/>
</dbReference>
<evidence type="ECO:0000259" key="10">
    <source>
        <dbReference type="Pfam" id="PF00155"/>
    </source>
</evidence>
<sequence>MKETFDHGGTVFAVARRLGVSPDNILDFSASINPLGPPVGVRGALAAAFDRLVHYPDSGAVELRDALARRHNLLPENICVANGSTELIYLVPRLVGGGRGLIVAPPFSEYAKSLTRAGWEIDYLDLDPDQGFALSLEILDRRLARGCDLLFLANPGNPTGALIPGNDVAEILRLCRSRGTFLVLDEAFIDFREEESATSLVAQGGGAVVLRSMTKFYAIPGLRLGYAVGSGEVIARLAASREPWSVNTLAQAAGLACLEDWEYPARTLDLVAAERKRLASGIAALPGLTVYPSSANYLLVRIDAGPSAPELAARLLAERVLIRDCSSFRGLSDRFFRVAVRGAEENMRLLDLLGKVFA</sequence>
<dbReference type="NCBIfam" id="TIGR01140">
    <property type="entry name" value="L_thr_O3P_dcar"/>
    <property type="match status" value="1"/>
</dbReference>
<dbReference type="EC" id="4.1.1.81" evidence="4"/>
<dbReference type="RefSeq" id="WP_207165234.1">
    <property type="nucleotide sequence ID" value="NZ_CP071382.1"/>
</dbReference>
<dbReference type="InterPro" id="IPR004838">
    <property type="entry name" value="NHTrfase_class1_PyrdxlP-BS"/>
</dbReference>
<comment type="function">
    <text evidence="2">Decarboxylates L-threonine-O-3-phosphate to yield (R)-1-amino-2-propanol O-2-phosphate, the precursor for the linkage between the nucleotide loop and the corrin ring in cobalamin.</text>
</comment>
<keyword evidence="6" id="KW-0663">Pyridoxal phosphate</keyword>
<keyword evidence="5" id="KW-0169">Cobalamin biosynthesis</keyword>
<evidence type="ECO:0000256" key="8">
    <source>
        <dbReference type="ARBA" id="ARBA00029996"/>
    </source>
</evidence>
<gene>
    <name evidence="11" type="ORF">JZM60_08090</name>
</gene>
<evidence type="ECO:0000256" key="9">
    <source>
        <dbReference type="ARBA" id="ARBA00048531"/>
    </source>
</evidence>
<dbReference type="InterPro" id="IPR015424">
    <property type="entry name" value="PyrdxlP-dep_Trfase"/>
</dbReference>
<keyword evidence="12" id="KW-1185">Reference proteome</keyword>